<name>A0AC35U4Z4_9BILA</name>
<accession>A0AC35U4Z4</accession>
<dbReference type="WBParaSite" id="RSKR_0000758400.1">
    <property type="protein sequence ID" value="RSKR_0000758400.1"/>
    <property type="gene ID" value="RSKR_0000758400"/>
</dbReference>
<organism evidence="1 2">
    <name type="scientific">Rhabditophanes sp. KR3021</name>
    <dbReference type="NCBI Taxonomy" id="114890"/>
    <lineage>
        <taxon>Eukaryota</taxon>
        <taxon>Metazoa</taxon>
        <taxon>Ecdysozoa</taxon>
        <taxon>Nematoda</taxon>
        <taxon>Chromadorea</taxon>
        <taxon>Rhabditida</taxon>
        <taxon>Tylenchina</taxon>
        <taxon>Panagrolaimomorpha</taxon>
        <taxon>Strongyloidoidea</taxon>
        <taxon>Alloionematidae</taxon>
        <taxon>Rhabditophanes</taxon>
    </lineage>
</organism>
<reference evidence="2" key="1">
    <citation type="submission" date="2016-11" db="UniProtKB">
        <authorList>
            <consortium name="WormBaseParasite"/>
        </authorList>
    </citation>
    <scope>IDENTIFICATION</scope>
    <source>
        <strain evidence="2">KR3021</strain>
    </source>
</reference>
<evidence type="ECO:0000313" key="2">
    <source>
        <dbReference type="WBParaSite" id="RSKR_0000758400.1"/>
    </source>
</evidence>
<sequence length="385" mass="43654">MYRSNINPNQSDLFLDAPTRNSGYATGRFSMLSNEFNQGDENSAKNGLIRRSSFNTFGGVGARPRINPRPSLNVFNKNPTNGQAEPFKFNNQGENRIPRNSFSRVQQANDSLMEEDEDAPYRDPPMLFNEKPDFLFGPVKARRPPALGSRKIMATDNECDVPTKRSLHHTNSELYNDSNQNNSFGNTSNRFMGESDSKRGPPRVTLKDTLPGLLVSNKSPNSSLVLPKTEALLRDIESNYWIKVFGTPASRLDELYGELRQVGEIQKKVSCDEDNYIFVRYFSLPSANRCSQRGRINIDKHTTVGIEPVTDIYFLNQPEYKTTVFDQFDGIQPVNGNVSSRDSLGFKGKRPIRNLAVQRNFADERRGSNHKEDGIINKFWSYVSR</sequence>
<evidence type="ECO:0000313" key="1">
    <source>
        <dbReference type="Proteomes" id="UP000095286"/>
    </source>
</evidence>
<protein>
    <submittedName>
        <fullName evidence="2">RRM Nup35-type domain-containing protein</fullName>
    </submittedName>
</protein>
<dbReference type="Proteomes" id="UP000095286">
    <property type="component" value="Unplaced"/>
</dbReference>
<proteinExistence type="predicted"/>